<dbReference type="Proteomes" id="UP000239340">
    <property type="component" value="Plasmid pSfreNXT3b"/>
</dbReference>
<dbReference type="AlphaFoldDB" id="A0A2L0HB01"/>
<evidence type="ECO:0000313" key="2">
    <source>
        <dbReference type="Proteomes" id="UP000239340"/>
    </source>
</evidence>
<dbReference type="RefSeq" id="WP_104840351.1">
    <property type="nucleotide sequence ID" value="NZ_CP024309.1"/>
</dbReference>
<organism evidence="1 2">
    <name type="scientific">Rhizobium fredii</name>
    <name type="common">Sinorhizobium fredii</name>
    <dbReference type="NCBI Taxonomy" id="380"/>
    <lineage>
        <taxon>Bacteria</taxon>
        <taxon>Pseudomonadati</taxon>
        <taxon>Pseudomonadota</taxon>
        <taxon>Alphaproteobacteria</taxon>
        <taxon>Hyphomicrobiales</taxon>
        <taxon>Rhizobiaceae</taxon>
        <taxon>Sinorhizobium/Ensifer group</taxon>
        <taxon>Sinorhizobium</taxon>
    </lineage>
</organism>
<accession>A0A2L0HB01</accession>
<reference evidence="1 2" key="1">
    <citation type="submission" date="2017-10" db="EMBL/GenBank/DDBJ databases">
        <title>Analysis of the genome sequences of Rhizobium populations associated to common bean (phaseolus vulgaris).</title>
        <authorList>
            <person name="Bustos P."/>
            <person name="Santamaria R.I."/>
            <person name="Miranda-Sanchez F."/>
            <person name="Perez-Carrascal O."/>
            <person name="Juarez S."/>
            <person name="Lozano L."/>
            <person name="Martinez-Flores I."/>
            <person name="Vinuesa P."/>
            <person name="Martinez-Romero E."/>
            <person name="Cevallos M.A."/>
            <person name="Romero D."/>
            <person name="Davila G."/>
            <person name="Gonzalez V."/>
        </authorList>
    </citation>
    <scope>NUCLEOTIDE SEQUENCE [LARGE SCALE GENOMIC DNA]</scope>
    <source>
        <strain evidence="1 2">NXT3</strain>
        <plasmid evidence="2">Plasmid psfrenxt3b</plasmid>
    </source>
</reference>
<dbReference type="EMBL" id="CP024309">
    <property type="protein sequence ID" value="AUX78666.1"/>
    <property type="molecule type" value="Genomic_DNA"/>
</dbReference>
<geneLocation type="plasmid" evidence="2">
    <name>psfrenxt3b</name>
</geneLocation>
<evidence type="ECO:0000313" key="1">
    <source>
        <dbReference type="EMBL" id="AUX78666.1"/>
    </source>
</evidence>
<sequence>MKLRVRDSGGWALTLVTAAYSPLRVPKLMAVPSWAGLKTRPIGRWRVAEADHWDRDYLYLVEPAAIAFGGDASDSISDHNGLGLTKWTSFRATFMPICFDDDSIEMLRVRQW</sequence>
<gene>
    <name evidence="1" type="ORF">NXT3_PB00002</name>
</gene>
<protein>
    <submittedName>
        <fullName evidence="1">Uncharacterized protein</fullName>
    </submittedName>
</protein>
<proteinExistence type="predicted"/>
<name>A0A2L0HB01_RHIFR</name>
<keyword evidence="1" id="KW-0614">Plasmid</keyword>